<dbReference type="PANTHER" id="PTHR10920">
    <property type="entry name" value="RIBOSOMAL RNA METHYLTRANSFERASE"/>
    <property type="match status" value="1"/>
</dbReference>
<evidence type="ECO:0000313" key="15">
    <source>
        <dbReference type="EMBL" id="SFV34891.1"/>
    </source>
</evidence>
<dbReference type="GO" id="GO:0005737">
    <property type="term" value="C:cytoplasm"/>
    <property type="evidence" value="ECO:0007669"/>
    <property type="project" value="UniProtKB-SubCell"/>
</dbReference>
<evidence type="ECO:0000256" key="10">
    <source>
        <dbReference type="ARBA" id="ARBA00048970"/>
    </source>
</evidence>
<dbReference type="GO" id="GO:0008650">
    <property type="term" value="F:rRNA (uridine-2'-O-)-methyltransferase activity"/>
    <property type="evidence" value="ECO:0007669"/>
    <property type="project" value="UniProtKB-UniRule"/>
</dbReference>
<feature type="binding site" evidence="11">
    <location>
        <position position="94"/>
    </location>
    <ligand>
        <name>S-adenosyl-L-methionine</name>
        <dbReference type="ChEBI" id="CHEBI:59789"/>
    </ligand>
</feature>
<feature type="compositionally biased region" description="Polar residues" evidence="13">
    <location>
        <begin position="13"/>
        <end position="30"/>
    </location>
</feature>
<organism evidence="15 16">
    <name type="scientific">Hyphomicrobium facile</name>
    <dbReference type="NCBI Taxonomy" id="51670"/>
    <lineage>
        <taxon>Bacteria</taxon>
        <taxon>Pseudomonadati</taxon>
        <taxon>Pseudomonadota</taxon>
        <taxon>Alphaproteobacteria</taxon>
        <taxon>Hyphomicrobiales</taxon>
        <taxon>Hyphomicrobiaceae</taxon>
        <taxon>Hyphomicrobium</taxon>
    </lineage>
</organism>
<feature type="binding site" evidence="11">
    <location>
        <position position="156"/>
    </location>
    <ligand>
        <name>S-adenosyl-L-methionine</name>
        <dbReference type="ChEBI" id="CHEBI:59789"/>
    </ligand>
</feature>
<reference evidence="16" key="1">
    <citation type="submission" date="2016-10" db="EMBL/GenBank/DDBJ databases">
        <authorList>
            <person name="Varghese N."/>
            <person name="Submissions S."/>
        </authorList>
    </citation>
    <scope>NUCLEOTIDE SEQUENCE [LARGE SCALE GENOMIC DNA]</scope>
    <source>
        <strain evidence="16">DSM 1565</strain>
    </source>
</reference>
<dbReference type="InterPro" id="IPR015507">
    <property type="entry name" value="rRNA-MeTfrase_E"/>
</dbReference>
<dbReference type="Gene3D" id="3.40.50.150">
    <property type="entry name" value="Vaccinia Virus protein VP39"/>
    <property type="match status" value="1"/>
</dbReference>
<evidence type="ECO:0000256" key="7">
    <source>
        <dbReference type="ARBA" id="ARBA00041129"/>
    </source>
</evidence>
<dbReference type="CDD" id="cd02440">
    <property type="entry name" value="AdoMet_MTases"/>
    <property type="match status" value="1"/>
</dbReference>
<dbReference type="EMBL" id="FPCH01000002">
    <property type="protein sequence ID" value="SFV34891.1"/>
    <property type="molecule type" value="Genomic_DNA"/>
</dbReference>
<evidence type="ECO:0000256" key="2">
    <source>
        <dbReference type="ARBA" id="ARBA00022603"/>
    </source>
</evidence>
<keyword evidence="4 11" id="KW-0949">S-adenosyl-L-methionine</keyword>
<dbReference type="InterPro" id="IPR050082">
    <property type="entry name" value="RNA_methyltr_RlmE"/>
</dbReference>
<evidence type="ECO:0000259" key="14">
    <source>
        <dbReference type="Pfam" id="PF01728"/>
    </source>
</evidence>
<name>A0A1I7NJP2_9HYPH</name>
<comment type="subcellular location">
    <subcellularLocation>
        <location evidence="11">Cytoplasm</location>
    </subcellularLocation>
</comment>
<dbReference type="PANTHER" id="PTHR10920:SF18">
    <property type="entry name" value="RRNA METHYLTRANSFERASE 2, MITOCHONDRIAL"/>
    <property type="match status" value="1"/>
</dbReference>
<dbReference type="InterPro" id="IPR002877">
    <property type="entry name" value="RNA_MeTrfase_FtsJ_dom"/>
</dbReference>
<dbReference type="STRING" id="51670.SAMN04488557_2448"/>
<evidence type="ECO:0000256" key="1">
    <source>
        <dbReference type="ARBA" id="ARBA00022552"/>
    </source>
</evidence>
<feature type="binding site" evidence="11">
    <location>
        <position position="115"/>
    </location>
    <ligand>
        <name>S-adenosyl-L-methionine</name>
        <dbReference type="ChEBI" id="CHEBI:59789"/>
    </ligand>
</feature>
<comment type="similarity">
    <text evidence="11">Belongs to the class I-like SAM-binding methyltransferase superfamily. RNA methyltransferase RlmE family.</text>
</comment>
<comment type="function">
    <text evidence="5 11">Specifically methylates the uridine in position 2552 of 23S rRNA at the 2'-O position of the ribose in the fully assembled 50S ribosomal subunit.</text>
</comment>
<sequence length="248" mass="26913">MADKGNKKGGSGNRASSLSGGQRQMRTTVKTARKRSVSSARWLERQLNDPYVSASKREGLRSRAAYKLREIDARYHFLKSGQRIIDLGAAPGGWSQEAAERVKAAEGKGQVVAIDYLNFEPITGVEIIEMDFTDPNAEDLLKSHLRGGRADVVLSDMAAPTVGHAKTDHMRIMGLAEAAAAFAADVLEPGGVFLCKVFQGGTERDLLDALKRDFKTVRHVKPPASRAESSELYVLATGFRGRTEPEAG</sequence>
<evidence type="ECO:0000256" key="8">
    <source>
        <dbReference type="ARBA" id="ARBA00041995"/>
    </source>
</evidence>
<evidence type="ECO:0000256" key="9">
    <source>
        <dbReference type="ARBA" id="ARBA00042745"/>
    </source>
</evidence>
<dbReference type="Pfam" id="PF01728">
    <property type="entry name" value="FtsJ"/>
    <property type="match status" value="1"/>
</dbReference>
<dbReference type="InterPro" id="IPR029063">
    <property type="entry name" value="SAM-dependent_MTases_sf"/>
</dbReference>
<dbReference type="SUPFAM" id="SSF53335">
    <property type="entry name" value="S-adenosyl-L-methionine-dependent methyltransferases"/>
    <property type="match status" value="1"/>
</dbReference>
<feature type="domain" description="Ribosomal RNA methyltransferase FtsJ" evidence="14">
    <location>
        <begin position="61"/>
        <end position="239"/>
    </location>
</feature>
<evidence type="ECO:0000256" key="12">
    <source>
        <dbReference type="PIRSR" id="PIRSR005461-1"/>
    </source>
</evidence>
<feature type="active site" description="Proton acceptor" evidence="11 12">
    <location>
        <position position="196"/>
    </location>
</feature>
<accession>A0A1I7NJP2</accession>
<dbReference type="Proteomes" id="UP000199423">
    <property type="component" value="Unassembled WGS sequence"/>
</dbReference>
<keyword evidence="3 11" id="KW-0808">Transferase</keyword>
<evidence type="ECO:0000313" key="16">
    <source>
        <dbReference type="Proteomes" id="UP000199423"/>
    </source>
</evidence>
<comment type="catalytic activity">
    <reaction evidence="10 11">
        <text>uridine(2552) in 23S rRNA + S-adenosyl-L-methionine = 2'-O-methyluridine(2552) in 23S rRNA + S-adenosyl-L-homocysteine + H(+)</text>
        <dbReference type="Rhea" id="RHEA:42720"/>
        <dbReference type="Rhea" id="RHEA-COMP:10202"/>
        <dbReference type="Rhea" id="RHEA-COMP:10203"/>
        <dbReference type="ChEBI" id="CHEBI:15378"/>
        <dbReference type="ChEBI" id="CHEBI:57856"/>
        <dbReference type="ChEBI" id="CHEBI:59789"/>
        <dbReference type="ChEBI" id="CHEBI:65315"/>
        <dbReference type="ChEBI" id="CHEBI:74478"/>
        <dbReference type="EC" id="2.1.1.166"/>
    </reaction>
</comment>
<evidence type="ECO:0000256" key="13">
    <source>
        <dbReference type="SAM" id="MobiDB-lite"/>
    </source>
</evidence>
<evidence type="ECO:0000256" key="6">
    <source>
        <dbReference type="ARBA" id="ARBA00038861"/>
    </source>
</evidence>
<feature type="region of interest" description="Disordered" evidence="13">
    <location>
        <begin position="1"/>
        <end position="35"/>
    </location>
</feature>
<protein>
    <recommendedName>
        <fullName evidence="7 11">Ribosomal RNA large subunit methyltransferase E</fullName>
        <ecNumber evidence="6 11">2.1.1.166</ecNumber>
    </recommendedName>
    <alternativeName>
        <fullName evidence="9 11">23S rRNA Um2552 methyltransferase</fullName>
    </alternativeName>
    <alternativeName>
        <fullName evidence="8 11">rRNA (uridine-2'-O-)-methyltransferase</fullName>
    </alternativeName>
</protein>
<evidence type="ECO:0000256" key="5">
    <source>
        <dbReference type="ARBA" id="ARBA00037569"/>
    </source>
</evidence>
<evidence type="ECO:0000256" key="3">
    <source>
        <dbReference type="ARBA" id="ARBA00022679"/>
    </source>
</evidence>
<dbReference type="PIRSF" id="PIRSF005461">
    <property type="entry name" value="23S_rRNA_mtase"/>
    <property type="match status" value="1"/>
</dbReference>
<dbReference type="AlphaFoldDB" id="A0A1I7NJP2"/>
<keyword evidence="1 11" id="KW-0698">rRNA processing</keyword>
<keyword evidence="11" id="KW-0963">Cytoplasm</keyword>
<keyword evidence="16" id="KW-1185">Reference proteome</keyword>
<proteinExistence type="inferred from homology"/>
<dbReference type="EC" id="2.1.1.166" evidence="6 11"/>
<feature type="binding site" evidence="11">
    <location>
        <position position="92"/>
    </location>
    <ligand>
        <name>S-adenosyl-L-methionine</name>
        <dbReference type="ChEBI" id="CHEBI:59789"/>
    </ligand>
</feature>
<feature type="binding site" evidence="11">
    <location>
        <position position="131"/>
    </location>
    <ligand>
        <name>S-adenosyl-L-methionine</name>
        <dbReference type="ChEBI" id="CHEBI:59789"/>
    </ligand>
</feature>
<keyword evidence="2 11" id="KW-0489">Methyltransferase</keyword>
<gene>
    <name evidence="11" type="primary">rlmE</name>
    <name evidence="11" type="synonym">ftsJ</name>
    <name evidence="11" type="synonym">rrmJ</name>
    <name evidence="15" type="ORF">SAMN04488557_2448</name>
</gene>
<evidence type="ECO:0000256" key="11">
    <source>
        <dbReference type="HAMAP-Rule" id="MF_01547"/>
    </source>
</evidence>
<dbReference type="HAMAP" id="MF_01547">
    <property type="entry name" value="RNA_methyltr_E"/>
    <property type="match status" value="1"/>
</dbReference>
<evidence type="ECO:0000256" key="4">
    <source>
        <dbReference type="ARBA" id="ARBA00022691"/>
    </source>
</evidence>